<dbReference type="AlphaFoldDB" id="A0A1V9ZZQ6"/>
<accession>A0A1V9ZZQ6</accession>
<proteinExistence type="predicted"/>
<dbReference type="InterPro" id="IPR001680">
    <property type="entry name" value="WD40_rpt"/>
</dbReference>
<reference evidence="1 2" key="1">
    <citation type="journal article" date="2014" name="Genome Biol. Evol.">
        <title>The secreted proteins of Achlya hypogyna and Thraustotheca clavata identify the ancestral oomycete secretome and reveal gene acquisitions by horizontal gene transfer.</title>
        <authorList>
            <person name="Misner I."/>
            <person name="Blouin N."/>
            <person name="Leonard G."/>
            <person name="Richards T.A."/>
            <person name="Lane C.E."/>
        </authorList>
    </citation>
    <scope>NUCLEOTIDE SEQUENCE [LARGE SCALE GENOMIC DNA]</scope>
    <source>
        <strain evidence="1 2">ATCC 34112</strain>
    </source>
</reference>
<dbReference type="EMBL" id="JNBS01000877">
    <property type="protein sequence ID" value="OQS03487.1"/>
    <property type="molecule type" value="Genomic_DNA"/>
</dbReference>
<sequence length="395" mass="43222">MNGRRSKLTLERVLGLTAYSNAGVSINKVTGEVAYPAGCVVVMYNFQRDKQTRYYRVEKQVSAIAFSPDGKLLAIAEKGHAPAITVWDVDSGQLKAELKRHKYGIASLAISSDGQYLMSIGLVHDAMIYIWHITTQNAVGAAKVDTKLHAVDYSIDDNCFVTVGEAHVQFWKHDGVKFHTSGNFIDSIPELCPTLAIMSRLNDATFVGVGCAANKKTFSTTSDGFLCCFGGVTMERLVSVEANHGFALSVTSDYVAVGGSSSIVRLFDPATLEYKQTLPFPAHSSPVELPDNLLMPPDPKNFPAVVALRIAGDHIVIIYSDHSLIIWDMTKREVIRSYLFHQSAITDIAIFGSIAGLDARGRIQYEKLLPTSGLPIPDGAFVTVSEDNSMRFWHL</sequence>
<comment type="caution">
    <text evidence="1">The sequence shown here is derived from an EMBL/GenBank/DDBJ whole genome shotgun (WGS) entry which is preliminary data.</text>
</comment>
<dbReference type="Pfam" id="PF00400">
    <property type="entry name" value="WD40"/>
    <property type="match status" value="1"/>
</dbReference>
<gene>
    <name evidence="1" type="ORF">THRCLA_04208</name>
</gene>
<feature type="non-terminal residue" evidence="1">
    <location>
        <position position="395"/>
    </location>
</feature>
<protein>
    <submittedName>
        <fullName evidence="1">Uncharacterized protein</fullName>
    </submittedName>
</protein>
<name>A0A1V9ZZQ6_9STRA</name>
<dbReference type="OrthoDB" id="6154712at2759"/>
<organism evidence="1 2">
    <name type="scientific">Thraustotheca clavata</name>
    <dbReference type="NCBI Taxonomy" id="74557"/>
    <lineage>
        <taxon>Eukaryota</taxon>
        <taxon>Sar</taxon>
        <taxon>Stramenopiles</taxon>
        <taxon>Oomycota</taxon>
        <taxon>Saprolegniomycetes</taxon>
        <taxon>Saprolegniales</taxon>
        <taxon>Achlyaceae</taxon>
        <taxon>Thraustotheca</taxon>
    </lineage>
</organism>
<dbReference type="SMART" id="SM00320">
    <property type="entry name" value="WD40"/>
    <property type="match status" value="6"/>
</dbReference>
<dbReference type="SUPFAM" id="SSF50978">
    <property type="entry name" value="WD40 repeat-like"/>
    <property type="match status" value="1"/>
</dbReference>
<dbReference type="InterPro" id="IPR015943">
    <property type="entry name" value="WD40/YVTN_repeat-like_dom_sf"/>
</dbReference>
<keyword evidence="2" id="KW-1185">Reference proteome</keyword>
<dbReference type="Proteomes" id="UP000243217">
    <property type="component" value="Unassembled WGS sequence"/>
</dbReference>
<evidence type="ECO:0000313" key="2">
    <source>
        <dbReference type="Proteomes" id="UP000243217"/>
    </source>
</evidence>
<dbReference type="PANTHER" id="PTHR45589:SF1">
    <property type="entry name" value="WD REPEAT DOMAIN 62, ISOFORM G"/>
    <property type="match status" value="1"/>
</dbReference>
<dbReference type="InterPro" id="IPR052779">
    <property type="entry name" value="WDR62"/>
</dbReference>
<dbReference type="InterPro" id="IPR036322">
    <property type="entry name" value="WD40_repeat_dom_sf"/>
</dbReference>
<evidence type="ECO:0000313" key="1">
    <source>
        <dbReference type="EMBL" id="OQS03487.1"/>
    </source>
</evidence>
<dbReference type="PANTHER" id="PTHR45589">
    <property type="entry name" value="WD REPEAT DOMAIN 62, ISOFORM G"/>
    <property type="match status" value="1"/>
</dbReference>
<dbReference type="Gene3D" id="2.130.10.10">
    <property type="entry name" value="YVTN repeat-like/Quinoprotein amine dehydrogenase"/>
    <property type="match status" value="2"/>
</dbReference>